<reference evidence="1 2" key="1">
    <citation type="submission" date="2016-02" db="EMBL/GenBank/DDBJ databases">
        <authorList>
            <person name="Wen L."/>
            <person name="He K."/>
            <person name="Yang H."/>
        </authorList>
    </citation>
    <scope>NUCLEOTIDE SEQUENCE [LARGE SCALE GENOMIC DNA]</scope>
    <source>
        <strain evidence="1 2">KLE1704</strain>
    </source>
</reference>
<evidence type="ECO:0008006" key="3">
    <source>
        <dbReference type="Google" id="ProtNLM"/>
    </source>
</evidence>
<dbReference type="Gene3D" id="2.60.40.3080">
    <property type="match status" value="1"/>
</dbReference>
<evidence type="ECO:0000313" key="2">
    <source>
        <dbReference type="Proteomes" id="UP000070319"/>
    </source>
</evidence>
<evidence type="ECO:0000313" key="1">
    <source>
        <dbReference type="EMBL" id="KXT51748.1"/>
    </source>
</evidence>
<dbReference type="PATRIC" id="fig|329854.7.peg.1829"/>
<dbReference type="AlphaFoldDB" id="A0A139LJX9"/>
<name>A0A139LJX9_9BACE</name>
<dbReference type="EMBL" id="LTDF01000072">
    <property type="protein sequence ID" value="KXT51748.1"/>
    <property type="molecule type" value="Genomic_DNA"/>
</dbReference>
<dbReference type="Pfam" id="PF11589">
    <property type="entry name" value="DUF3244"/>
    <property type="match status" value="1"/>
</dbReference>
<accession>A0A139LJX9</accession>
<proteinExistence type="predicted"/>
<dbReference type="InterPro" id="IPR021638">
    <property type="entry name" value="DUF3244"/>
</dbReference>
<dbReference type="Proteomes" id="UP000070319">
    <property type="component" value="Unassembled WGS sequence"/>
</dbReference>
<sequence length="69" mass="8121">MTIIYSDIVLDNLHIIIKDTRGTILYSSTVTIPNTQCYSFTIDNMKEGDFIIELKHEKKYLYGYFTIHQ</sequence>
<protein>
    <recommendedName>
        <fullName evidence="3">DUF3244 domain-containing protein</fullName>
    </recommendedName>
</protein>
<dbReference type="RefSeq" id="WP_061435349.1">
    <property type="nucleotide sequence ID" value="NZ_KQ968691.1"/>
</dbReference>
<comment type="caution">
    <text evidence="1">The sequence shown here is derived from an EMBL/GenBank/DDBJ whole genome shotgun (WGS) entry which is preliminary data.</text>
</comment>
<organism evidence="1">
    <name type="scientific">Bacteroides intestinalis</name>
    <dbReference type="NCBI Taxonomy" id="329854"/>
    <lineage>
        <taxon>Bacteria</taxon>
        <taxon>Pseudomonadati</taxon>
        <taxon>Bacteroidota</taxon>
        <taxon>Bacteroidia</taxon>
        <taxon>Bacteroidales</taxon>
        <taxon>Bacteroidaceae</taxon>
        <taxon>Bacteroides</taxon>
    </lineage>
</organism>
<gene>
    <name evidence="1" type="ORF">HMPREF2531_01798</name>
</gene>